<proteinExistence type="inferred from homology"/>
<feature type="domain" description="ABC transmembrane type-1" evidence="43">
    <location>
        <begin position="140"/>
        <end position="450"/>
    </location>
</feature>
<comment type="subcellular location">
    <subcellularLocation>
        <location evidence="8">Cell membrane</location>
        <topology evidence="8">Multi-pass membrane protein</topology>
    </subcellularLocation>
    <subcellularLocation>
        <location evidence="1">Early endosome membrane</location>
    </subcellularLocation>
    <subcellularLocation>
        <location evidence="6">Endoplasmic reticulum membrane</location>
        <topology evidence="6">Multi-pass membrane protein</topology>
    </subcellularLocation>
    <subcellularLocation>
        <location evidence="3">Endosome membrane</location>
        <topology evidence="3">Multi-pass membrane protein</topology>
    </subcellularLocation>
    <subcellularLocation>
        <location evidence="2">Endosome</location>
        <location evidence="2">Multivesicular body membrane</location>
    </subcellularLocation>
    <subcellularLocation>
        <location evidence="9">Golgi apparatus membrane</location>
        <topology evidence="9">Multi-pass membrane protein</topology>
    </subcellularLocation>
    <subcellularLocation>
        <location evidence="5">Late endosome membrane</location>
    </subcellularLocation>
    <subcellularLocation>
        <location evidence="10">Lysosome membrane</location>
    </subcellularLocation>
    <subcellularLocation>
        <location evidence="28">Melanosome membrane</location>
    </subcellularLocation>
    <subcellularLocation>
        <location evidence="4">Mitochondrion outer membrane</location>
        <topology evidence="4">Multi-pass membrane protein</topology>
    </subcellularLocation>
    <subcellularLocation>
        <location evidence="7">Secreted</location>
        <location evidence="7">Extracellular exosome</location>
    </subcellularLocation>
</comment>
<dbReference type="GO" id="GO:0016887">
    <property type="term" value="F:ATP hydrolysis activity"/>
    <property type="evidence" value="ECO:0007669"/>
    <property type="project" value="InterPro"/>
</dbReference>
<dbReference type="EMBL" id="CAJFCJ010000007">
    <property type="protein sequence ID" value="CAD5117392.1"/>
    <property type="molecule type" value="Genomic_DNA"/>
</dbReference>
<evidence type="ECO:0000256" key="18">
    <source>
        <dbReference type="ARBA" id="ARBA00022787"/>
    </source>
</evidence>
<comment type="catalytic activity">
    <reaction evidence="37">
        <text>pheophorbide a(in) + ATP + H2O = pheophorbide a(out) + ADP + phosphate + H(+)</text>
        <dbReference type="Rhea" id="RHEA:61360"/>
        <dbReference type="ChEBI" id="CHEBI:15377"/>
        <dbReference type="ChEBI" id="CHEBI:15378"/>
        <dbReference type="ChEBI" id="CHEBI:30616"/>
        <dbReference type="ChEBI" id="CHEBI:43474"/>
        <dbReference type="ChEBI" id="CHEBI:58687"/>
        <dbReference type="ChEBI" id="CHEBI:456216"/>
    </reaction>
    <physiologicalReaction direction="left-to-right" evidence="37">
        <dbReference type="Rhea" id="RHEA:61361"/>
    </physiologicalReaction>
</comment>
<evidence type="ECO:0000256" key="34">
    <source>
        <dbReference type="ARBA" id="ARBA00047753"/>
    </source>
</evidence>
<dbReference type="GO" id="GO:0015439">
    <property type="term" value="F:ABC-type heme transporter activity"/>
    <property type="evidence" value="ECO:0007669"/>
    <property type="project" value="UniProtKB-EC"/>
</dbReference>
<evidence type="ECO:0000256" key="15">
    <source>
        <dbReference type="ARBA" id="ARBA00022692"/>
    </source>
</evidence>
<dbReference type="GO" id="GO:0020037">
    <property type="term" value="F:heme binding"/>
    <property type="evidence" value="ECO:0007669"/>
    <property type="project" value="TreeGrafter"/>
</dbReference>
<evidence type="ECO:0000313" key="44">
    <source>
        <dbReference type="EMBL" id="CAD5117392.1"/>
    </source>
</evidence>
<dbReference type="PANTHER" id="PTHR24221:SF654">
    <property type="entry name" value="ATP-BINDING CASSETTE SUB-FAMILY B MEMBER 6"/>
    <property type="match status" value="1"/>
</dbReference>
<name>A0A7I8VNW2_9ANNE</name>
<evidence type="ECO:0000256" key="36">
    <source>
        <dbReference type="ARBA" id="ARBA00048309"/>
    </source>
</evidence>
<comment type="subunit">
    <text evidence="11">Homodimer.</text>
</comment>
<feature type="transmembrane region" description="Helical" evidence="41">
    <location>
        <begin position="305"/>
        <end position="325"/>
    </location>
</feature>
<comment type="catalytic activity">
    <reaction evidence="34">
        <text>coproporphyrinogen III(in) + ATP + H2O = coproporphyrinogen III(out) + ADP + phosphate + H(+)</text>
        <dbReference type="Rhea" id="RHEA:66680"/>
        <dbReference type="ChEBI" id="CHEBI:15377"/>
        <dbReference type="ChEBI" id="CHEBI:15378"/>
        <dbReference type="ChEBI" id="CHEBI:30616"/>
        <dbReference type="ChEBI" id="CHEBI:43474"/>
        <dbReference type="ChEBI" id="CHEBI:57309"/>
        <dbReference type="ChEBI" id="CHEBI:456216"/>
    </reaction>
    <physiologicalReaction direction="left-to-right" evidence="34">
        <dbReference type="Rhea" id="RHEA:66681"/>
    </physiologicalReaction>
</comment>
<dbReference type="AlphaFoldDB" id="A0A7I8VNW2"/>
<dbReference type="GO" id="GO:0005886">
    <property type="term" value="C:plasma membrane"/>
    <property type="evidence" value="ECO:0007669"/>
    <property type="project" value="UniProtKB-SubCell"/>
</dbReference>
<comment type="catalytic activity">
    <reaction evidence="40">
        <text>coproporphyrin I(in) + ATP + H2O = coproporphyrin I(out) + ADP + phosphate + H(+)</text>
        <dbReference type="Rhea" id="RHEA:66768"/>
        <dbReference type="ChEBI" id="CHEBI:15377"/>
        <dbReference type="ChEBI" id="CHEBI:15378"/>
        <dbReference type="ChEBI" id="CHEBI:30616"/>
        <dbReference type="ChEBI" id="CHEBI:43474"/>
        <dbReference type="ChEBI" id="CHEBI:167478"/>
        <dbReference type="ChEBI" id="CHEBI:456216"/>
    </reaction>
    <physiologicalReaction direction="left-to-right" evidence="40">
        <dbReference type="Rhea" id="RHEA:66769"/>
    </physiologicalReaction>
</comment>
<reference evidence="44 45" key="1">
    <citation type="submission" date="2020-08" db="EMBL/GenBank/DDBJ databases">
        <authorList>
            <person name="Hejnol A."/>
        </authorList>
    </citation>
    <scope>NUCLEOTIDE SEQUENCE [LARGE SCALE GENOMIC DNA]</scope>
</reference>
<evidence type="ECO:0000256" key="1">
    <source>
        <dbReference type="ARBA" id="ARBA00004146"/>
    </source>
</evidence>
<keyword evidence="19" id="KW-0256">Endoplasmic reticulum</keyword>
<evidence type="ECO:0000256" key="21">
    <source>
        <dbReference type="ARBA" id="ARBA00022967"/>
    </source>
</evidence>
<dbReference type="InterPro" id="IPR032410">
    <property type="entry name" value="ABCB6_N"/>
</dbReference>
<evidence type="ECO:0000256" key="20">
    <source>
        <dbReference type="ARBA" id="ARBA00022840"/>
    </source>
</evidence>
<keyword evidence="26" id="KW-1015">Disulfide bond</keyword>
<feature type="transmembrane region" description="Helical" evidence="41">
    <location>
        <begin position="134"/>
        <end position="152"/>
    </location>
</feature>
<dbReference type="InterPro" id="IPR003439">
    <property type="entry name" value="ABC_transporter-like_ATP-bd"/>
</dbReference>
<evidence type="ECO:0000256" key="10">
    <source>
        <dbReference type="ARBA" id="ARBA00004656"/>
    </source>
</evidence>
<keyword evidence="21" id="KW-1278">Translocase</keyword>
<evidence type="ECO:0000256" key="13">
    <source>
        <dbReference type="ARBA" id="ARBA00022475"/>
    </source>
</evidence>
<comment type="catalytic activity">
    <reaction evidence="38">
        <text>uroporphyrin III(in) + ATP + H2O = uroporphyrin III(out) + ADP + phosphate + H(+)</text>
        <dbReference type="Rhea" id="RHEA:66776"/>
        <dbReference type="ChEBI" id="CHEBI:15377"/>
        <dbReference type="ChEBI" id="CHEBI:15378"/>
        <dbReference type="ChEBI" id="CHEBI:30616"/>
        <dbReference type="ChEBI" id="CHEBI:43474"/>
        <dbReference type="ChEBI" id="CHEBI:167479"/>
        <dbReference type="ChEBI" id="CHEBI:456216"/>
    </reaction>
    <physiologicalReaction direction="left-to-right" evidence="38">
        <dbReference type="Rhea" id="RHEA:66777"/>
    </physiologicalReaction>
</comment>
<comment type="catalytic activity">
    <reaction evidence="36">
        <text>protoporphyrin IX(in) + ATP + H2O = protoporphyrin IX(out) + ADP + phosphate + H(+)</text>
        <dbReference type="Rhea" id="RHEA:61336"/>
        <dbReference type="ChEBI" id="CHEBI:15377"/>
        <dbReference type="ChEBI" id="CHEBI:15378"/>
        <dbReference type="ChEBI" id="CHEBI:30616"/>
        <dbReference type="ChEBI" id="CHEBI:43474"/>
        <dbReference type="ChEBI" id="CHEBI:57306"/>
        <dbReference type="ChEBI" id="CHEBI:456216"/>
    </reaction>
    <physiologicalReaction direction="left-to-right" evidence="36">
        <dbReference type="Rhea" id="RHEA:61337"/>
    </physiologicalReaction>
</comment>
<dbReference type="OrthoDB" id="6500128at2759"/>
<dbReference type="PROSITE" id="PS00211">
    <property type="entry name" value="ABC_TRANSPORTER_1"/>
    <property type="match status" value="1"/>
</dbReference>
<feature type="transmembrane region" description="Helical" evidence="41">
    <location>
        <begin position="276"/>
        <end position="299"/>
    </location>
</feature>
<dbReference type="InterPro" id="IPR039421">
    <property type="entry name" value="Type_1_exporter"/>
</dbReference>
<evidence type="ECO:0000313" key="45">
    <source>
        <dbReference type="Proteomes" id="UP000549394"/>
    </source>
</evidence>
<evidence type="ECO:0000256" key="9">
    <source>
        <dbReference type="ARBA" id="ARBA00004653"/>
    </source>
</evidence>
<dbReference type="Gene3D" id="1.20.1560.10">
    <property type="entry name" value="ABC transporter type 1, transmembrane domain"/>
    <property type="match status" value="1"/>
</dbReference>
<evidence type="ECO:0000256" key="8">
    <source>
        <dbReference type="ARBA" id="ARBA00004651"/>
    </source>
</evidence>
<dbReference type="PANTHER" id="PTHR24221">
    <property type="entry name" value="ATP-BINDING CASSETTE SUB-FAMILY B"/>
    <property type="match status" value="1"/>
</dbReference>
<feature type="transmembrane region" description="Helical" evidence="41">
    <location>
        <begin position="396"/>
        <end position="414"/>
    </location>
</feature>
<evidence type="ECO:0000256" key="24">
    <source>
        <dbReference type="ARBA" id="ARBA00023128"/>
    </source>
</evidence>
<evidence type="ECO:0000256" key="6">
    <source>
        <dbReference type="ARBA" id="ARBA00004477"/>
    </source>
</evidence>
<keyword evidence="24" id="KW-0496">Mitochondrion</keyword>
<protein>
    <recommendedName>
        <fullName evidence="31">ATP-binding cassette sub-family B member 6</fullName>
        <ecNumber evidence="30">7.6.2.5</ecNumber>
    </recommendedName>
    <alternativeName>
        <fullName evidence="32">ABC-type heme transporter ABCB6</fullName>
    </alternativeName>
</protein>
<evidence type="ECO:0000256" key="40">
    <source>
        <dbReference type="ARBA" id="ARBA00049398"/>
    </source>
</evidence>
<evidence type="ECO:0000256" key="5">
    <source>
        <dbReference type="ARBA" id="ARBA00004414"/>
    </source>
</evidence>
<dbReference type="GO" id="GO:0005524">
    <property type="term" value="F:ATP binding"/>
    <property type="evidence" value="ECO:0007669"/>
    <property type="project" value="UniProtKB-KW"/>
</dbReference>
<dbReference type="Gene3D" id="3.40.50.300">
    <property type="entry name" value="P-loop containing nucleotide triphosphate hydrolases"/>
    <property type="match status" value="1"/>
</dbReference>
<evidence type="ECO:0000256" key="33">
    <source>
        <dbReference type="ARBA" id="ARBA00047649"/>
    </source>
</evidence>
<evidence type="ECO:0000256" key="38">
    <source>
        <dbReference type="ARBA" id="ARBA00048510"/>
    </source>
</evidence>
<dbReference type="FunFam" id="1.20.1560.10:FF:000022">
    <property type="entry name" value="ATP-binding cassette sub-family B member 6, mitochondrial"/>
    <property type="match status" value="1"/>
</dbReference>
<evidence type="ECO:0000256" key="14">
    <source>
        <dbReference type="ARBA" id="ARBA00022525"/>
    </source>
</evidence>
<evidence type="ECO:0000256" key="22">
    <source>
        <dbReference type="ARBA" id="ARBA00022989"/>
    </source>
</evidence>
<evidence type="ECO:0000256" key="28">
    <source>
        <dbReference type="ARBA" id="ARBA00024320"/>
    </source>
</evidence>
<comment type="catalytic activity">
    <reaction evidence="39">
        <text>coproporphyrin III(in) + ATP + H2O = coproporphyrin III(out) + ADP + phosphate + H(+)</text>
        <dbReference type="Rhea" id="RHEA:66664"/>
        <dbReference type="ChEBI" id="CHEBI:15377"/>
        <dbReference type="ChEBI" id="CHEBI:15378"/>
        <dbReference type="ChEBI" id="CHEBI:30616"/>
        <dbReference type="ChEBI" id="CHEBI:43474"/>
        <dbReference type="ChEBI" id="CHEBI:131725"/>
        <dbReference type="ChEBI" id="CHEBI:456216"/>
    </reaction>
    <physiologicalReaction direction="left-to-right" evidence="39">
        <dbReference type="Rhea" id="RHEA:66665"/>
    </physiologicalReaction>
</comment>
<evidence type="ECO:0000256" key="7">
    <source>
        <dbReference type="ARBA" id="ARBA00004550"/>
    </source>
</evidence>
<dbReference type="GO" id="GO:0005765">
    <property type="term" value="C:lysosomal membrane"/>
    <property type="evidence" value="ECO:0007669"/>
    <property type="project" value="UniProtKB-SubCell"/>
</dbReference>
<evidence type="ECO:0000256" key="19">
    <source>
        <dbReference type="ARBA" id="ARBA00022824"/>
    </source>
</evidence>
<keyword evidence="17" id="KW-0967">Endosome</keyword>
<dbReference type="EC" id="7.6.2.5" evidence="30"/>
<accession>A0A7I8VNW2</accession>
<comment type="similarity">
    <text evidence="29">Belongs to the ABC transporter superfamily. ABCB family. Heavy Metal importer (TC 3.A.1.210) subfamily.</text>
</comment>
<dbReference type="Pfam" id="PF00005">
    <property type="entry name" value="ABC_tran"/>
    <property type="match status" value="1"/>
</dbReference>
<dbReference type="GO" id="GO:0005789">
    <property type="term" value="C:endoplasmic reticulum membrane"/>
    <property type="evidence" value="ECO:0007669"/>
    <property type="project" value="UniProtKB-SubCell"/>
</dbReference>
<feature type="transmembrane region" description="Helical" evidence="41">
    <location>
        <begin position="67"/>
        <end position="87"/>
    </location>
</feature>
<sequence>MFVSWIFVLYLLRFERNYRLRNSRRGHSFVLLLLLSGILIERLLALISWSSPQWWFKSKTKYIRVEFILWSIRLSLSTLIFILGLVAPGVPLTNPNEDYEQLPGNSETSGSTWQGIWKKLKMLFPYLWPKKSPKLQICVIFCMLLLVVGRIVNLLNPIYYKKIVDSLSIPNIPKQNTTITIVDNTVLLSNNLAFRWDYVCIYVGLRFLQGGGFGTMGLLNNIRTLLWIWVQQYTTREVEVSLFSHLHGLSLRWHLGRKTGQVLRVVDRGTNSINSLLNYIIFQILPTFADIIIAIVYFLMAFDAWFAIIVFVTMMFYLAATIMVTEWRTKFRRKMNTLDNERNARAVDSLLNFETVKYYGAEQFEIDSYKDSIINYQKAEWISQATLNILNSIQNVIIGAGLLVGSLLCVWYVAARKGLTVGDYVLFSTYIVQLYAPLNWFGTYYRTIQQAFIDMENMFELLSEDKEVTDDPNPEMDWVVTKGGVSFENVSFHYAPEKPILRNISFTILPGQTFAFVGPSGGGKSTIIRLIFRFYDVVDGTIKIDGTEIKKIKQSDLRKAIGVVPQDTVLFNNDIKYNIRYGRTNASDIDVEKAAQSADIHEKIMAFPEKYETKVGERGLKLSGGEKQRVAIARTILKAPSVILLDEATSALDTQTERNIQSSLSKVCENRTSLIVAHRLSTIVNADTIMVLDQGEIVERGSHEELLELEGKYWKMWQEQMTKREDDDGDDT</sequence>
<evidence type="ECO:0000259" key="43">
    <source>
        <dbReference type="PROSITE" id="PS50929"/>
    </source>
</evidence>
<comment type="caution">
    <text evidence="44">The sequence shown here is derived from an EMBL/GenBank/DDBJ whole genome shotgun (WGS) entry which is preliminary data.</text>
</comment>
<evidence type="ECO:0000256" key="39">
    <source>
        <dbReference type="ARBA" id="ARBA00048636"/>
    </source>
</evidence>
<keyword evidence="13" id="KW-1003">Cell membrane</keyword>
<evidence type="ECO:0000256" key="26">
    <source>
        <dbReference type="ARBA" id="ARBA00023157"/>
    </source>
</evidence>
<evidence type="ECO:0000256" key="41">
    <source>
        <dbReference type="SAM" id="Phobius"/>
    </source>
</evidence>
<dbReference type="FunFam" id="3.40.50.300:FF:000186">
    <property type="entry name" value="ATP-binding cassette sub-family B member 7, mitochondrial"/>
    <property type="match status" value="1"/>
</dbReference>
<keyword evidence="23" id="KW-0333">Golgi apparatus</keyword>
<dbReference type="InterPro" id="IPR036640">
    <property type="entry name" value="ABC1_TM_sf"/>
</dbReference>
<evidence type="ECO:0000256" key="17">
    <source>
        <dbReference type="ARBA" id="ARBA00022753"/>
    </source>
</evidence>
<keyword evidence="20" id="KW-0067">ATP-binding</keyword>
<comment type="catalytic activity">
    <reaction evidence="35">
        <text>uroporphyrin I(in) + ATP + H2O = uroporphyrin I(out) + ADP + phosphate + H(+)</text>
        <dbReference type="Rhea" id="RHEA:66772"/>
        <dbReference type="ChEBI" id="CHEBI:15377"/>
        <dbReference type="ChEBI" id="CHEBI:15378"/>
        <dbReference type="ChEBI" id="CHEBI:30616"/>
        <dbReference type="ChEBI" id="CHEBI:43474"/>
        <dbReference type="ChEBI" id="CHEBI:167480"/>
        <dbReference type="ChEBI" id="CHEBI:456216"/>
    </reaction>
    <physiologicalReaction direction="left-to-right" evidence="35">
        <dbReference type="Rhea" id="RHEA:66773"/>
    </physiologicalReaction>
</comment>
<dbReference type="InterPro" id="IPR003593">
    <property type="entry name" value="AAA+_ATPase"/>
</dbReference>
<gene>
    <name evidence="44" type="ORF">DGYR_LOCUS5922</name>
</gene>
<dbReference type="InterPro" id="IPR011527">
    <property type="entry name" value="ABC1_TM_dom"/>
</dbReference>
<keyword evidence="25 41" id="KW-0472">Membrane</keyword>
<keyword evidence="22 41" id="KW-1133">Transmembrane helix</keyword>
<evidence type="ECO:0000256" key="25">
    <source>
        <dbReference type="ARBA" id="ARBA00023136"/>
    </source>
</evidence>
<dbReference type="GO" id="GO:0005741">
    <property type="term" value="C:mitochondrial outer membrane"/>
    <property type="evidence" value="ECO:0007669"/>
    <property type="project" value="UniProtKB-SubCell"/>
</dbReference>
<organism evidence="44 45">
    <name type="scientific">Dimorphilus gyrociliatus</name>
    <dbReference type="NCBI Taxonomy" id="2664684"/>
    <lineage>
        <taxon>Eukaryota</taxon>
        <taxon>Metazoa</taxon>
        <taxon>Spiralia</taxon>
        <taxon>Lophotrochozoa</taxon>
        <taxon>Annelida</taxon>
        <taxon>Polychaeta</taxon>
        <taxon>Polychaeta incertae sedis</taxon>
        <taxon>Dinophilidae</taxon>
        <taxon>Dimorphilus</taxon>
    </lineage>
</organism>
<evidence type="ECO:0000259" key="42">
    <source>
        <dbReference type="PROSITE" id="PS50893"/>
    </source>
</evidence>
<dbReference type="CDD" id="cd18581">
    <property type="entry name" value="ABC_6TM_ABCB6"/>
    <property type="match status" value="1"/>
</dbReference>
<keyword evidence="16" id="KW-0547">Nucleotide-binding</keyword>
<dbReference type="InterPro" id="IPR017871">
    <property type="entry name" value="ABC_transporter-like_CS"/>
</dbReference>
<dbReference type="GO" id="GO:0032585">
    <property type="term" value="C:multivesicular body membrane"/>
    <property type="evidence" value="ECO:0007669"/>
    <property type="project" value="UniProtKB-SubCell"/>
</dbReference>
<dbReference type="PROSITE" id="PS50929">
    <property type="entry name" value="ABC_TM1F"/>
    <property type="match status" value="1"/>
</dbReference>
<evidence type="ECO:0000256" key="23">
    <source>
        <dbReference type="ARBA" id="ARBA00023034"/>
    </source>
</evidence>
<evidence type="ECO:0000256" key="3">
    <source>
        <dbReference type="ARBA" id="ARBA00004337"/>
    </source>
</evidence>
<dbReference type="GO" id="GO:0000139">
    <property type="term" value="C:Golgi membrane"/>
    <property type="evidence" value="ECO:0007669"/>
    <property type="project" value="UniProtKB-SubCell"/>
</dbReference>
<dbReference type="CDD" id="cd03253">
    <property type="entry name" value="ABCC_ATM1_transporter"/>
    <property type="match status" value="1"/>
</dbReference>
<dbReference type="GO" id="GO:0005576">
    <property type="term" value="C:extracellular region"/>
    <property type="evidence" value="ECO:0007669"/>
    <property type="project" value="UniProtKB-SubCell"/>
</dbReference>
<comment type="catalytic activity">
    <reaction evidence="33">
        <text>heme b(in) + ATP + H2O = heme b(out) + ADP + phosphate + H(+)</text>
        <dbReference type="Rhea" id="RHEA:19261"/>
        <dbReference type="ChEBI" id="CHEBI:15377"/>
        <dbReference type="ChEBI" id="CHEBI:15378"/>
        <dbReference type="ChEBI" id="CHEBI:30616"/>
        <dbReference type="ChEBI" id="CHEBI:43474"/>
        <dbReference type="ChEBI" id="CHEBI:60344"/>
        <dbReference type="ChEBI" id="CHEBI:456216"/>
        <dbReference type="EC" id="7.6.2.5"/>
    </reaction>
    <physiologicalReaction direction="left-to-right" evidence="33">
        <dbReference type="Rhea" id="RHEA:19262"/>
    </physiologicalReaction>
</comment>
<feature type="transmembrane region" description="Helical" evidence="41">
    <location>
        <begin position="29"/>
        <end position="47"/>
    </location>
</feature>
<dbReference type="SMART" id="SM00382">
    <property type="entry name" value="AAA"/>
    <property type="match status" value="1"/>
</dbReference>
<evidence type="ECO:0000256" key="2">
    <source>
        <dbReference type="ARBA" id="ARBA00004333"/>
    </source>
</evidence>
<keyword evidence="12" id="KW-0813">Transport</keyword>
<evidence type="ECO:0000256" key="16">
    <source>
        <dbReference type="ARBA" id="ARBA00022741"/>
    </source>
</evidence>
<dbReference type="PROSITE" id="PS50893">
    <property type="entry name" value="ABC_TRANSPORTER_2"/>
    <property type="match status" value="1"/>
</dbReference>
<dbReference type="Pfam" id="PF00664">
    <property type="entry name" value="ABC_membrane"/>
    <property type="match status" value="1"/>
</dbReference>
<feature type="transmembrane region" description="Helical" evidence="41">
    <location>
        <begin position="426"/>
        <end position="445"/>
    </location>
</feature>
<evidence type="ECO:0000256" key="32">
    <source>
        <dbReference type="ARBA" id="ARBA00031413"/>
    </source>
</evidence>
<evidence type="ECO:0000256" key="4">
    <source>
        <dbReference type="ARBA" id="ARBA00004374"/>
    </source>
</evidence>
<evidence type="ECO:0000256" key="30">
    <source>
        <dbReference type="ARBA" id="ARBA00024385"/>
    </source>
</evidence>
<dbReference type="Proteomes" id="UP000549394">
    <property type="component" value="Unassembled WGS sequence"/>
</dbReference>
<keyword evidence="14" id="KW-0964">Secreted</keyword>
<dbReference type="InterPro" id="IPR027417">
    <property type="entry name" value="P-loop_NTPase"/>
</dbReference>
<dbReference type="Pfam" id="PF16185">
    <property type="entry name" value="MTABC_N"/>
    <property type="match status" value="1"/>
</dbReference>
<keyword evidence="15 41" id="KW-0812">Transmembrane</keyword>
<keyword evidence="45" id="KW-1185">Reference proteome</keyword>
<keyword evidence="27" id="KW-0458">Lysosome</keyword>
<evidence type="ECO:0000256" key="29">
    <source>
        <dbReference type="ARBA" id="ARBA00024363"/>
    </source>
</evidence>
<feature type="domain" description="ABC transporter" evidence="42">
    <location>
        <begin position="485"/>
        <end position="719"/>
    </location>
</feature>
<evidence type="ECO:0000256" key="37">
    <source>
        <dbReference type="ARBA" id="ARBA00048455"/>
    </source>
</evidence>
<evidence type="ECO:0000256" key="35">
    <source>
        <dbReference type="ARBA" id="ARBA00047789"/>
    </source>
</evidence>
<dbReference type="SUPFAM" id="SSF90123">
    <property type="entry name" value="ABC transporter transmembrane region"/>
    <property type="match status" value="1"/>
</dbReference>
<evidence type="ECO:0000256" key="12">
    <source>
        <dbReference type="ARBA" id="ARBA00022448"/>
    </source>
</evidence>
<dbReference type="SUPFAM" id="SSF52540">
    <property type="entry name" value="P-loop containing nucleoside triphosphate hydrolases"/>
    <property type="match status" value="1"/>
</dbReference>
<evidence type="ECO:0000256" key="27">
    <source>
        <dbReference type="ARBA" id="ARBA00023228"/>
    </source>
</evidence>
<dbReference type="GO" id="GO:0031901">
    <property type="term" value="C:early endosome membrane"/>
    <property type="evidence" value="ECO:0007669"/>
    <property type="project" value="UniProtKB-SubCell"/>
</dbReference>
<keyword evidence="18" id="KW-1000">Mitochondrion outer membrane</keyword>
<evidence type="ECO:0000256" key="31">
    <source>
        <dbReference type="ARBA" id="ARBA00024439"/>
    </source>
</evidence>
<evidence type="ECO:0000256" key="11">
    <source>
        <dbReference type="ARBA" id="ARBA00011738"/>
    </source>
</evidence>